<feature type="active site" description="Proton donor" evidence="8">
    <location>
        <position position="351"/>
    </location>
</feature>
<keyword evidence="6 7" id="KW-0326">Glycosidase</keyword>
<keyword evidence="5" id="KW-0325">Glycoprotein</keyword>
<gene>
    <name evidence="12" type="ORF">M419DRAFT_99285</name>
</gene>
<dbReference type="InterPro" id="IPR029018">
    <property type="entry name" value="Hex-like_dom2"/>
</dbReference>
<sequence>MMLLPKAVLAIAALAFSPANALWPIPQKISTGDGVLFIDQAVRVTYNGVPIITIGYTPPASSHFDSRQIVQGGVSRALQSIFSTNYVPWKLHPRNSNFEPKLALQNRVQTIAIQQTGKDSASTFKPRAGDVDESYSLTVSKTGQVSITAKSSTGVLHALETFSQLFYKHSAGPFYYTTQAPVSITDSPKYPHRGIMLDLARNYQTVDDIKRTIDAMSWNKLNRLHLHITDSQSWPLVIPSLPKLSQAGAYHPSLVYTPADLAGIFQYGVARGVEVITEIDMPGHIGVVDLAYNDLIVAYEQMPYQYYCAEPPCGAFSMNSSKVYDFVDALFDDLLPRVAPYSAYFHTGGDELNANDSMLDPHIRSNATDVLQPLLQKFLNFAHAKIRAAGLSPFVWEEMVTTWNLTLGNDTVVQSWLGGTAVKDLAESGHKVIDTDYNFYYLDCGRGQWVNFPNGASFDTYYPFGDWCAPTKNWRLIYSHDPAAGISASHAKNVLGGELAVWSEMIDASNLDNIIWPRASAAGEVWWSGNVDAATGQNRSQLEVVPRLNEFRERMLARGVSAMPIQMTYCTQLNATACALFP</sequence>
<dbReference type="AlphaFoldDB" id="A0A024S8R0"/>
<evidence type="ECO:0000256" key="6">
    <source>
        <dbReference type="ARBA" id="ARBA00023295"/>
    </source>
</evidence>
<dbReference type="InterPro" id="IPR029019">
    <property type="entry name" value="HEX_eukaryotic_N"/>
</dbReference>
<dbReference type="EC" id="3.2.1.52" evidence="7"/>
<comment type="similarity">
    <text evidence="2 7">Belongs to the glycosyl hydrolase 20 family.</text>
</comment>
<dbReference type="PIRSF" id="PIRSF001093">
    <property type="entry name" value="B-hxosamndse_ab_euk"/>
    <property type="match status" value="1"/>
</dbReference>
<dbReference type="Gene3D" id="3.30.379.10">
    <property type="entry name" value="Chitobiase/beta-hexosaminidase domain 2-like"/>
    <property type="match status" value="1"/>
</dbReference>
<dbReference type="InterPro" id="IPR017853">
    <property type="entry name" value="GH"/>
</dbReference>
<evidence type="ECO:0000256" key="9">
    <source>
        <dbReference type="SAM" id="SignalP"/>
    </source>
</evidence>
<dbReference type="HOGENOM" id="CLU_007082_0_2_1"/>
<dbReference type="InterPro" id="IPR025705">
    <property type="entry name" value="Beta_hexosaminidase_sua/sub"/>
</dbReference>
<organism evidence="12 13">
    <name type="scientific">Hypocrea jecorina (strain ATCC 56765 / BCRC 32924 / NRRL 11460 / Rut C-30)</name>
    <name type="common">Trichoderma reesei</name>
    <dbReference type="NCBI Taxonomy" id="1344414"/>
    <lineage>
        <taxon>Eukaryota</taxon>
        <taxon>Fungi</taxon>
        <taxon>Dikarya</taxon>
        <taxon>Ascomycota</taxon>
        <taxon>Pezizomycotina</taxon>
        <taxon>Sordariomycetes</taxon>
        <taxon>Hypocreomycetidae</taxon>
        <taxon>Hypocreales</taxon>
        <taxon>Hypocreaceae</taxon>
        <taxon>Trichoderma</taxon>
    </lineage>
</organism>
<dbReference type="GO" id="GO:0016231">
    <property type="term" value="F:beta-N-acetylglucosaminidase activity"/>
    <property type="evidence" value="ECO:0007669"/>
    <property type="project" value="TreeGrafter"/>
</dbReference>
<dbReference type="Pfam" id="PF00728">
    <property type="entry name" value="Glyco_hydro_20"/>
    <property type="match status" value="1"/>
</dbReference>
<protein>
    <recommendedName>
        <fullName evidence="7">Beta-hexosaminidase</fullName>
        <ecNumber evidence="7">3.2.1.52</ecNumber>
    </recommendedName>
</protein>
<dbReference type="PRINTS" id="PR00738">
    <property type="entry name" value="GLHYDRLASE20"/>
</dbReference>
<evidence type="ECO:0000259" key="10">
    <source>
        <dbReference type="Pfam" id="PF00728"/>
    </source>
</evidence>
<dbReference type="CDD" id="cd06562">
    <property type="entry name" value="GH20_HexA_HexB-like"/>
    <property type="match status" value="1"/>
</dbReference>
<evidence type="ECO:0000256" key="4">
    <source>
        <dbReference type="ARBA" id="ARBA00022801"/>
    </source>
</evidence>
<dbReference type="Proteomes" id="UP000024376">
    <property type="component" value="Unassembled WGS sequence"/>
</dbReference>
<dbReference type="FunFam" id="3.20.20.80:FF:000063">
    <property type="entry name" value="Beta-hexosaminidase"/>
    <property type="match status" value="1"/>
</dbReference>
<evidence type="ECO:0000259" key="11">
    <source>
        <dbReference type="Pfam" id="PF14845"/>
    </source>
</evidence>
<dbReference type="PANTHER" id="PTHR22600:SF58">
    <property type="entry name" value="BETA-HEXOSAMINIDASE"/>
    <property type="match status" value="1"/>
</dbReference>
<feature type="chain" id="PRO_5001533706" description="Beta-hexosaminidase" evidence="9">
    <location>
        <begin position="22"/>
        <end position="582"/>
    </location>
</feature>
<name>A0A024S8R0_HYPJR</name>
<dbReference type="OrthoDB" id="428480at2759"/>
<feature type="signal peptide" evidence="9">
    <location>
        <begin position="1"/>
        <end position="21"/>
    </location>
</feature>
<keyword evidence="3 9" id="KW-0732">Signal</keyword>
<evidence type="ECO:0000313" key="13">
    <source>
        <dbReference type="Proteomes" id="UP000024376"/>
    </source>
</evidence>
<evidence type="ECO:0000256" key="1">
    <source>
        <dbReference type="ARBA" id="ARBA00001231"/>
    </source>
</evidence>
<dbReference type="GO" id="GO:0005975">
    <property type="term" value="P:carbohydrate metabolic process"/>
    <property type="evidence" value="ECO:0007669"/>
    <property type="project" value="InterPro"/>
</dbReference>
<dbReference type="Pfam" id="PF14845">
    <property type="entry name" value="Glycohydro_20b2"/>
    <property type="match status" value="1"/>
</dbReference>
<comment type="catalytic activity">
    <reaction evidence="1 7">
        <text>Hydrolysis of terminal non-reducing N-acetyl-D-hexosamine residues in N-acetyl-beta-D-hexosaminides.</text>
        <dbReference type="EC" id="3.2.1.52"/>
    </reaction>
</comment>
<dbReference type="InterPro" id="IPR015883">
    <property type="entry name" value="Glyco_hydro_20_cat"/>
</dbReference>
<feature type="domain" description="Beta-hexosaminidase eukaryotic type N-terminal" evidence="11">
    <location>
        <begin position="22"/>
        <end position="165"/>
    </location>
</feature>
<keyword evidence="4 7" id="KW-0378">Hydrolase</keyword>
<dbReference type="SUPFAM" id="SSF51445">
    <property type="entry name" value="(Trans)glycosidases"/>
    <property type="match status" value="1"/>
</dbReference>
<evidence type="ECO:0000256" key="3">
    <source>
        <dbReference type="ARBA" id="ARBA00022729"/>
    </source>
</evidence>
<accession>A0A024S8R0</accession>
<dbReference type="KEGG" id="trr:M419DRAFT_99285"/>
<proteinExistence type="inferred from homology"/>
<reference evidence="13" key="1">
    <citation type="journal article" date="2013" name="Ind. Biotechnol.">
        <title>Comparative genomics analysis of Trichoderma reesei strains.</title>
        <authorList>
            <person name="Koike H."/>
            <person name="Aerts A."/>
            <person name="LaButti K."/>
            <person name="Grigoriev I.V."/>
            <person name="Baker S.E."/>
        </authorList>
    </citation>
    <scope>NUCLEOTIDE SEQUENCE [LARGE SCALE GENOMIC DNA]</scope>
    <source>
        <strain evidence="13">ATCC 56765 / BCRC 32924 / NRRL 11460 / Rut C-30</strain>
    </source>
</reference>
<dbReference type="GO" id="GO:0030203">
    <property type="term" value="P:glycosaminoglycan metabolic process"/>
    <property type="evidence" value="ECO:0007669"/>
    <property type="project" value="TreeGrafter"/>
</dbReference>
<evidence type="ECO:0000256" key="7">
    <source>
        <dbReference type="PIRNR" id="PIRNR001093"/>
    </source>
</evidence>
<dbReference type="PANTHER" id="PTHR22600">
    <property type="entry name" value="BETA-HEXOSAMINIDASE"/>
    <property type="match status" value="1"/>
</dbReference>
<evidence type="ECO:0000256" key="5">
    <source>
        <dbReference type="ARBA" id="ARBA00023180"/>
    </source>
</evidence>
<feature type="domain" description="Glycoside hydrolase family 20 catalytic" evidence="10">
    <location>
        <begin position="190"/>
        <end position="529"/>
    </location>
</feature>
<evidence type="ECO:0000256" key="8">
    <source>
        <dbReference type="PIRSR" id="PIRSR001093-1"/>
    </source>
</evidence>
<evidence type="ECO:0000313" key="12">
    <source>
        <dbReference type="EMBL" id="ETS01745.1"/>
    </source>
</evidence>
<dbReference type="EMBL" id="KI911147">
    <property type="protein sequence ID" value="ETS01745.1"/>
    <property type="molecule type" value="Genomic_DNA"/>
</dbReference>
<dbReference type="GO" id="GO:0016020">
    <property type="term" value="C:membrane"/>
    <property type="evidence" value="ECO:0007669"/>
    <property type="project" value="TreeGrafter"/>
</dbReference>
<dbReference type="SUPFAM" id="SSF55545">
    <property type="entry name" value="beta-N-acetylhexosaminidase-like domain"/>
    <property type="match status" value="1"/>
</dbReference>
<evidence type="ECO:0000256" key="2">
    <source>
        <dbReference type="ARBA" id="ARBA00006285"/>
    </source>
</evidence>
<dbReference type="Gene3D" id="3.20.20.80">
    <property type="entry name" value="Glycosidases"/>
    <property type="match status" value="1"/>
</dbReference>